<accession>A0A507SHK2</accession>
<organism evidence="1 2">
    <name type="scientific">Mycoplasmopsis mucosicanis</name>
    <dbReference type="NCBI Taxonomy" id="458208"/>
    <lineage>
        <taxon>Bacteria</taxon>
        <taxon>Bacillati</taxon>
        <taxon>Mycoplasmatota</taxon>
        <taxon>Mycoplasmoidales</taxon>
        <taxon>Metamycoplasmataceae</taxon>
        <taxon>Mycoplasmopsis</taxon>
    </lineage>
</organism>
<dbReference type="Proteomes" id="UP000320801">
    <property type="component" value="Unassembled WGS sequence"/>
</dbReference>
<reference evidence="1 2" key="1">
    <citation type="submission" date="2019-03" db="EMBL/GenBank/DDBJ databases">
        <title>Characterization of a novel Mycoplasma cynos real-time PCR assay.</title>
        <authorList>
            <person name="Tallmadge R.L."/>
            <person name="Mitchell P.K."/>
            <person name="Goodman L."/>
        </authorList>
    </citation>
    <scope>NUCLEOTIDE SEQUENCE [LARGE SCALE GENOMIC DNA]</scope>
    <source>
        <strain evidence="1 2">1642</strain>
    </source>
</reference>
<dbReference type="EMBL" id="SMDN01000023">
    <property type="protein sequence ID" value="TQC51260.1"/>
    <property type="molecule type" value="Genomic_DNA"/>
</dbReference>
<evidence type="ECO:0000313" key="1">
    <source>
        <dbReference type="EMBL" id="TQC51260.1"/>
    </source>
</evidence>
<proteinExistence type="predicted"/>
<gene>
    <name evidence="1" type="ORF">E1I18_03540</name>
</gene>
<evidence type="ECO:0000313" key="2">
    <source>
        <dbReference type="Proteomes" id="UP000320801"/>
    </source>
</evidence>
<name>A0A507SHK2_9BACT</name>
<dbReference type="RefSeq" id="WP_141484213.1">
    <property type="nucleotide sequence ID" value="NZ_SMDN01000023.1"/>
</dbReference>
<protein>
    <submittedName>
        <fullName evidence="1">Uncharacterized protein</fullName>
    </submittedName>
</protein>
<sequence>MKNQSYETKNDLIFRQITKHSDWTNKQLSIALDVSISTIKRKRKQLREFQKTGTKIKISHGNLNNKHALKHSDEKFIALSKTYFDNYRLTGNENNNSSSFLSLISFYKYFERFECSEPKDFSYSTLVSRFKQLGIASPYATKEGKKIAKRNKINL</sequence>
<dbReference type="AlphaFoldDB" id="A0A507SHK2"/>
<dbReference type="OrthoDB" id="402030at2"/>
<keyword evidence="2" id="KW-1185">Reference proteome</keyword>
<dbReference type="InterPro" id="IPR036388">
    <property type="entry name" value="WH-like_DNA-bd_sf"/>
</dbReference>
<dbReference type="Gene3D" id="1.10.10.10">
    <property type="entry name" value="Winged helix-like DNA-binding domain superfamily/Winged helix DNA-binding domain"/>
    <property type="match status" value="1"/>
</dbReference>
<comment type="caution">
    <text evidence="1">The sequence shown here is derived from an EMBL/GenBank/DDBJ whole genome shotgun (WGS) entry which is preliminary data.</text>
</comment>